<comment type="caution">
    <text evidence="1">The sequence shown here is derived from an EMBL/GenBank/DDBJ whole genome shotgun (WGS) entry which is preliminary data.</text>
</comment>
<sequence length="140" mass="15550">PVKELGVEVKLEGNQCNQSPLFSRTYFSTSSRSYDIAFSCQAKHVIPFNRCPGAADSPEPCTKASHVAHMNAADSTPRSSLPSCSYCLDVIWQTKRLFIQSRNKTQHPPFTLRLAENFSPQIKEGIIANMAEIPNLIPIL</sequence>
<evidence type="ECO:0000313" key="2">
    <source>
        <dbReference type="Proteomes" id="UP001228049"/>
    </source>
</evidence>
<feature type="non-terminal residue" evidence="1">
    <location>
        <position position="1"/>
    </location>
</feature>
<organism evidence="1 2">
    <name type="scientific">Dissostichus eleginoides</name>
    <name type="common">Patagonian toothfish</name>
    <name type="synonym">Dissostichus amissus</name>
    <dbReference type="NCBI Taxonomy" id="100907"/>
    <lineage>
        <taxon>Eukaryota</taxon>
        <taxon>Metazoa</taxon>
        <taxon>Chordata</taxon>
        <taxon>Craniata</taxon>
        <taxon>Vertebrata</taxon>
        <taxon>Euteleostomi</taxon>
        <taxon>Actinopterygii</taxon>
        <taxon>Neopterygii</taxon>
        <taxon>Teleostei</taxon>
        <taxon>Neoteleostei</taxon>
        <taxon>Acanthomorphata</taxon>
        <taxon>Eupercaria</taxon>
        <taxon>Perciformes</taxon>
        <taxon>Notothenioidei</taxon>
        <taxon>Nototheniidae</taxon>
        <taxon>Dissostichus</taxon>
    </lineage>
</organism>
<gene>
    <name evidence="1" type="ORF">KUDE01_022787</name>
</gene>
<keyword evidence="2" id="KW-1185">Reference proteome</keyword>
<protein>
    <submittedName>
        <fullName evidence="1">Hemin import ATP-binding protein HrtA</fullName>
    </submittedName>
</protein>
<feature type="non-terminal residue" evidence="1">
    <location>
        <position position="140"/>
    </location>
</feature>
<dbReference type="AlphaFoldDB" id="A0AAD9BJ03"/>
<keyword evidence="1" id="KW-0067">ATP-binding</keyword>
<evidence type="ECO:0000313" key="1">
    <source>
        <dbReference type="EMBL" id="KAK1884471.1"/>
    </source>
</evidence>
<name>A0AAD9BJ03_DISEL</name>
<dbReference type="GO" id="GO:0005524">
    <property type="term" value="F:ATP binding"/>
    <property type="evidence" value="ECO:0007669"/>
    <property type="project" value="UniProtKB-KW"/>
</dbReference>
<dbReference type="EMBL" id="JASDAP010000022">
    <property type="protein sequence ID" value="KAK1884471.1"/>
    <property type="molecule type" value="Genomic_DNA"/>
</dbReference>
<reference evidence="1" key="1">
    <citation type="submission" date="2023-04" db="EMBL/GenBank/DDBJ databases">
        <title>Chromosome-level genome of Chaenocephalus aceratus.</title>
        <authorList>
            <person name="Park H."/>
        </authorList>
    </citation>
    <scope>NUCLEOTIDE SEQUENCE</scope>
    <source>
        <strain evidence="1">DE</strain>
        <tissue evidence="1">Muscle</tissue>
    </source>
</reference>
<dbReference type="Proteomes" id="UP001228049">
    <property type="component" value="Unassembled WGS sequence"/>
</dbReference>
<proteinExistence type="predicted"/>
<accession>A0AAD9BJ03</accession>
<keyword evidence="1" id="KW-0547">Nucleotide-binding</keyword>